<accession>A0A8C0R554</accession>
<keyword evidence="5" id="KW-1185">Reference proteome</keyword>
<feature type="domain" description="Cadherin N-terminal" evidence="3">
    <location>
        <begin position="30"/>
        <end position="73"/>
    </location>
</feature>
<evidence type="ECO:0000313" key="4">
    <source>
        <dbReference type="Ensembl" id="ENSCAFP00020026921.1"/>
    </source>
</evidence>
<dbReference type="AlphaFoldDB" id="A0A8C0R554"/>
<protein>
    <recommendedName>
        <fullName evidence="3">Cadherin N-terminal domain-containing protein</fullName>
    </recommendedName>
</protein>
<dbReference type="Gene3D" id="2.60.40.60">
    <property type="entry name" value="Cadherins"/>
    <property type="match status" value="1"/>
</dbReference>
<keyword evidence="2" id="KW-0732">Signal</keyword>
<feature type="chain" id="PRO_5034950764" description="Cadherin N-terminal domain-containing protein" evidence="2">
    <location>
        <begin position="30"/>
        <end position="81"/>
    </location>
</feature>
<proteinExistence type="predicted"/>
<dbReference type="Ensembl" id="ENSCAFT00020031080.1">
    <property type="protein sequence ID" value="ENSCAFP00020026921.1"/>
    <property type="gene ID" value="ENSCAFG00020021121.1"/>
</dbReference>
<reference evidence="4" key="1">
    <citation type="submission" date="2025-08" db="UniProtKB">
        <authorList>
            <consortium name="Ensembl"/>
        </authorList>
    </citation>
    <scope>IDENTIFICATION</scope>
</reference>
<dbReference type="InterPro" id="IPR013164">
    <property type="entry name" value="Cadherin_N"/>
</dbReference>
<dbReference type="Proteomes" id="UP000694391">
    <property type="component" value="Unplaced"/>
</dbReference>
<reference evidence="4" key="2">
    <citation type="submission" date="2025-09" db="UniProtKB">
        <authorList>
            <consortium name="Ensembl"/>
        </authorList>
    </citation>
    <scope>IDENTIFICATION</scope>
</reference>
<dbReference type="GeneTree" id="ENSGT00940000164488"/>
<keyword evidence="1" id="KW-0325">Glycoprotein</keyword>
<evidence type="ECO:0000256" key="2">
    <source>
        <dbReference type="SAM" id="SignalP"/>
    </source>
</evidence>
<dbReference type="Pfam" id="PF08266">
    <property type="entry name" value="Cadherin_2"/>
    <property type="match status" value="1"/>
</dbReference>
<evidence type="ECO:0000256" key="1">
    <source>
        <dbReference type="ARBA" id="ARBA00023180"/>
    </source>
</evidence>
<feature type="signal peptide" evidence="2">
    <location>
        <begin position="1"/>
        <end position="29"/>
    </location>
</feature>
<name>A0A8C0R554_CANLU</name>
<organism evidence="4 5">
    <name type="scientific">Canis lupus dingo</name>
    <name type="common">dingo</name>
    <dbReference type="NCBI Taxonomy" id="286419"/>
    <lineage>
        <taxon>Eukaryota</taxon>
        <taxon>Metazoa</taxon>
        <taxon>Chordata</taxon>
        <taxon>Craniata</taxon>
        <taxon>Vertebrata</taxon>
        <taxon>Euteleostomi</taxon>
        <taxon>Mammalia</taxon>
        <taxon>Eutheria</taxon>
        <taxon>Laurasiatheria</taxon>
        <taxon>Carnivora</taxon>
        <taxon>Caniformia</taxon>
        <taxon>Canidae</taxon>
        <taxon>Canis</taxon>
    </lineage>
</organism>
<evidence type="ECO:0000259" key="3">
    <source>
        <dbReference type="Pfam" id="PF08266"/>
    </source>
</evidence>
<evidence type="ECO:0000313" key="5">
    <source>
        <dbReference type="Proteomes" id="UP000694391"/>
    </source>
</evidence>
<sequence>MAAPKNYQRRGNLVLLCALLGTLGEMGRGQIHYSVPEESDKGSFVGNISKDLNLESHELVKHGVRIVSRGSHPGMKAALNH</sequence>